<feature type="region of interest" description="Disordered" evidence="1">
    <location>
        <begin position="42"/>
        <end position="76"/>
    </location>
</feature>
<protein>
    <submittedName>
        <fullName evidence="2">Uncharacterized protein</fullName>
    </submittedName>
</protein>
<feature type="compositionally biased region" description="Basic and acidic residues" evidence="1">
    <location>
        <begin position="438"/>
        <end position="454"/>
    </location>
</feature>
<evidence type="ECO:0000313" key="2">
    <source>
        <dbReference type="EMBL" id="JAS99869.1"/>
    </source>
</evidence>
<feature type="compositionally biased region" description="Basic and acidic residues" evidence="1">
    <location>
        <begin position="306"/>
        <end position="388"/>
    </location>
</feature>
<dbReference type="EMBL" id="GECU01007837">
    <property type="protein sequence ID" value="JAS99869.1"/>
    <property type="molecule type" value="Transcribed_RNA"/>
</dbReference>
<feature type="compositionally biased region" description="Basic and acidic residues" evidence="1">
    <location>
        <begin position="420"/>
        <end position="429"/>
    </location>
</feature>
<feature type="compositionally biased region" description="Polar residues" evidence="1">
    <location>
        <begin position="55"/>
        <end position="66"/>
    </location>
</feature>
<accession>A0A1B6JL38</accession>
<dbReference type="AlphaFoldDB" id="A0A1B6JL38"/>
<sequence>MENNIYDYDEITPLRQPQRNVLRYSSQPQEDSSYLVELREDLPELSPPPHHSTLRSRNTTIVNTSYQPESPEEEQEPLEAYIKKNLTIFRKSLTPHDLPYTSRRIPSEKGDEGSLLVIAGNSESAFSFNQLRSENKAIETEMAKSDNLEYNEGNDNQNEDNVGAPALLDNDDVHSRDGIHFQINDTIVMQVSDHVALNQNSPFAAEQNKTNTHPVSPVQVIVMVDTHEDENDENELKRTKRVHKELEEDGLGRKETTRSRKDYDKSDPNRMIIDRSKGVQNVREKDKDADKFGKVMDGKSGKRKDSKSDPERMVLDRSKGMQNMRDKDNDPDKLRKVMDGKGERRNDGKSDPNRMVFDETKEMPSTKEKNKDPQKLSKVDGKDQRGKDGYGTGISDQTPESKQKKGRKNKDELEDSDEEYYNKPKDFSGKTKPGKSAADGRRPADNEPTQDHKRTNANTEIPKNITVKPPKTATQMYARKRYHIQIPQHGQPETWFNVCFNLDHENNVDMNYEGPVKITNYYSSNKYA</sequence>
<feature type="region of interest" description="Disordered" evidence="1">
    <location>
        <begin position="226"/>
        <end position="465"/>
    </location>
</feature>
<evidence type="ECO:0000256" key="1">
    <source>
        <dbReference type="SAM" id="MobiDB-lite"/>
    </source>
</evidence>
<proteinExistence type="predicted"/>
<name>A0A1B6JL38_9HEMI</name>
<feature type="compositionally biased region" description="Basic and acidic residues" evidence="1">
    <location>
        <begin position="244"/>
        <end position="300"/>
    </location>
</feature>
<gene>
    <name evidence="2" type="ORF">g.9597</name>
</gene>
<organism evidence="2">
    <name type="scientific">Homalodisca liturata</name>
    <dbReference type="NCBI Taxonomy" id="320908"/>
    <lineage>
        <taxon>Eukaryota</taxon>
        <taxon>Metazoa</taxon>
        <taxon>Ecdysozoa</taxon>
        <taxon>Arthropoda</taxon>
        <taxon>Hexapoda</taxon>
        <taxon>Insecta</taxon>
        <taxon>Pterygota</taxon>
        <taxon>Neoptera</taxon>
        <taxon>Paraneoptera</taxon>
        <taxon>Hemiptera</taxon>
        <taxon>Auchenorrhyncha</taxon>
        <taxon>Membracoidea</taxon>
        <taxon>Cicadellidae</taxon>
        <taxon>Cicadellinae</taxon>
        <taxon>Proconiini</taxon>
        <taxon>Homalodisca</taxon>
    </lineage>
</organism>
<reference evidence="2" key="1">
    <citation type="submission" date="2015-11" db="EMBL/GenBank/DDBJ databases">
        <title>De novo transcriptome assembly of four potential Pierce s Disease insect vectors from Arizona vineyards.</title>
        <authorList>
            <person name="Tassone E.E."/>
        </authorList>
    </citation>
    <scope>NUCLEOTIDE SEQUENCE</scope>
</reference>